<accession>A0A9X2XWZ3</accession>
<reference evidence="2" key="1">
    <citation type="submission" date="2022-09" db="EMBL/GenBank/DDBJ databases">
        <authorList>
            <person name="Yuan C."/>
            <person name="Ke Z."/>
        </authorList>
    </citation>
    <scope>NUCLEOTIDE SEQUENCE</scope>
    <source>
        <strain evidence="2">LB-8</strain>
    </source>
</reference>
<comment type="caution">
    <text evidence="2">The sequence shown here is derived from an EMBL/GenBank/DDBJ whole genome shotgun (WGS) entry which is preliminary data.</text>
</comment>
<keyword evidence="3" id="KW-1185">Reference proteome</keyword>
<feature type="transmembrane region" description="Helical" evidence="1">
    <location>
        <begin position="93"/>
        <end position="114"/>
    </location>
</feature>
<organism evidence="2 3">
    <name type="scientific">Paraflavisolibacter caeni</name>
    <dbReference type="NCBI Taxonomy" id="2982496"/>
    <lineage>
        <taxon>Bacteria</taxon>
        <taxon>Pseudomonadati</taxon>
        <taxon>Bacteroidota</taxon>
        <taxon>Chitinophagia</taxon>
        <taxon>Chitinophagales</taxon>
        <taxon>Chitinophagaceae</taxon>
        <taxon>Paraflavisolibacter</taxon>
    </lineage>
</organism>
<dbReference type="AlphaFoldDB" id="A0A9X2XWZ3"/>
<protein>
    <submittedName>
        <fullName evidence="2">Uncharacterized protein</fullName>
    </submittedName>
</protein>
<keyword evidence="1" id="KW-1133">Transmembrane helix</keyword>
<dbReference type="Proteomes" id="UP001155483">
    <property type="component" value="Unassembled WGS sequence"/>
</dbReference>
<keyword evidence="1" id="KW-0472">Membrane</keyword>
<keyword evidence="1" id="KW-0812">Transmembrane</keyword>
<sequence length="173" mass="20166">MSTTINNEFSHDEEMEARIWAYIDGLSEEKSFIEQLIRENAVWRAKYNELVELNQLLHATELEQPSMRFTKNVMEEISKIQIAPATKEYINKYIIRGIAAFFITVIVGFLIYGFSQVNWSAGNASKHAGIDFTQVDYSRMFNNTFVNLFMMANIILGLMLLDRYLSSKKKQWQ</sequence>
<evidence type="ECO:0000313" key="3">
    <source>
        <dbReference type="Proteomes" id="UP001155483"/>
    </source>
</evidence>
<dbReference type="EMBL" id="JAOTIF010000011">
    <property type="protein sequence ID" value="MCU7550246.1"/>
    <property type="molecule type" value="Genomic_DNA"/>
</dbReference>
<reference evidence="2" key="2">
    <citation type="submission" date="2023-04" db="EMBL/GenBank/DDBJ databases">
        <title>Paracnuella aquatica gen. nov., sp. nov., a member of the family Chitinophagaceae isolated from a hot spring.</title>
        <authorList>
            <person name="Wang C."/>
        </authorList>
    </citation>
    <scope>NUCLEOTIDE SEQUENCE</scope>
    <source>
        <strain evidence="2">LB-8</strain>
    </source>
</reference>
<evidence type="ECO:0000313" key="2">
    <source>
        <dbReference type="EMBL" id="MCU7550246.1"/>
    </source>
</evidence>
<dbReference type="RefSeq" id="WP_279297687.1">
    <property type="nucleotide sequence ID" value="NZ_JAOTIF010000011.1"/>
</dbReference>
<gene>
    <name evidence="2" type="ORF">OCK74_14080</name>
</gene>
<feature type="transmembrane region" description="Helical" evidence="1">
    <location>
        <begin position="145"/>
        <end position="165"/>
    </location>
</feature>
<name>A0A9X2XWZ3_9BACT</name>
<evidence type="ECO:0000256" key="1">
    <source>
        <dbReference type="SAM" id="Phobius"/>
    </source>
</evidence>
<proteinExistence type="predicted"/>